<gene>
    <name evidence="1" type="ORF">KDAU_08810</name>
</gene>
<dbReference type="AlphaFoldDB" id="A0A401Z9N7"/>
<reference evidence="2" key="1">
    <citation type="submission" date="2018-12" db="EMBL/GenBank/DDBJ databases">
        <title>Tengunoibacter tsumagoiensis gen. nov., sp. nov., Dictyobacter kobayashii sp. nov., D. alpinus sp. nov., and D. joshuensis sp. nov. and description of Dictyobacteraceae fam. nov. within the order Ktedonobacterales isolated from Tengu-no-mugimeshi.</title>
        <authorList>
            <person name="Wang C.M."/>
            <person name="Zheng Y."/>
            <person name="Sakai Y."/>
            <person name="Toyoda A."/>
            <person name="Minakuchi Y."/>
            <person name="Abe K."/>
            <person name="Yokota A."/>
            <person name="Yabe S."/>
        </authorList>
    </citation>
    <scope>NUCLEOTIDE SEQUENCE [LARGE SCALE GENOMIC DNA]</scope>
    <source>
        <strain evidence="2">S-27</strain>
    </source>
</reference>
<sequence length="333" mass="37574">MVTPPPSWSSVLQGIIKSAGERQRLSSALGVTSMTLSRWASGESKPQKQHLIHLLQVVNANQRPELLEALEHQYPDIQSWLTEDSSEHIPSEFFAQVLNIRTTTTESLRFWRISELVLKQALAQLDPNKLGMAVKLVQCMPPSPGDKIRSLRERAGKGTLPWMADLEHDVLFLGLESLSGYAVEVRHIVSDDDLRQSKTFPAIQDSFEVSAAAHPIRFEGCIAGCLLASSTQPGYFSQQRLNLLSTFSDLISLAFEKEDFYPSHLIELRVMPKPEVQRPILANFRQRVTHKFQQAMQHQQHFSNAEIELEAWKELEAELLAYHTPQSDTPGSQ</sequence>
<accession>A0A401Z9N7</accession>
<dbReference type="OrthoDB" id="145547at2"/>
<evidence type="ECO:0000313" key="2">
    <source>
        <dbReference type="Proteomes" id="UP000287224"/>
    </source>
</evidence>
<evidence type="ECO:0000313" key="1">
    <source>
        <dbReference type="EMBL" id="GCE03552.1"/>
    </source>
</evidence>
<organism evidence="1 2">
    <name type="scientific">Dictyobacter aurantiacus</name>
    <dbReference type="NCBI Taxonomy" id="1936993"/>
    <lineage>
        <taxon>Bacteria</taxon>
        <taxon>Bacillati</taxon>
        <taxon>Chloroflexota</taxon>
        <taxon>Ktedonobacteria</taxon>
        <taxon>Ktedonobacterales</taxon>
        <taxon>Dictyobacteraceae</taxon>
        <taxon>Dictyobacter</taxon>
    </lineage>
</organism>
<dbReference type="SUPFAM" id="SSF55781">
    <property type="entry name" value="GAF domain-like"/>
    <property type="match status" value="1"/>
</dbReference>
<evidence type="ECO:0008006" key="3">
    <source>
        <dbReference type="Google" id="ProtNLM"/>
    </source>
</evidence>
<dbReference type="InterPro" id="IPR029016">
    <property type="entry name" value="GAF-like_dom_sf"/>
</dbReference>
<comment type="caution">
    <text evidence="1">The sequence shown here is derived from an EMBL/GenBank/DDBJ whole genome shotgun (WGS) entry which is preliminary data.</text>
</comment>
<protein>
    <recommendedName>
        <fullName evidence="3">GAF domain-containing protein</fullName>
    </recommendedName>
</protein>
<dbReference type="RefSeq" id="WP_126594808.1">
    <property type="nucleotide sequence ID" value="NZ_BIFQ01000001.1"/>
</dbReference>
<keyword evidence="2" id="KW-1185">Reference proteome</keyword>
<proteinExistence type="predicted"/>
<name>A0A401Z9N7_9CHLR</name>
<dbReference type="Gene3D" id="3.30.450.40">
    <property type="match status" value="1"/>
</dbReference>
<dbReference type="Proteomes" id="UP000287224">
    <property type="component" value="Unassembled WGS sequence"/>
</dbReference>
<dbReference type="EMBL" id="BIFQ01000001">
    <property type="protein sequence ID" value="GCE03552.1"/>
    <property type="molecule type" value="Genomic_DNA"/>
</dbReference>